<protein>
    <submittedName>
        <fullName evidence="2 3">Methyltransferase</fullName>
    </submittedName>
</protein>
<dbReference type="InterPro" id="IPR003737">
    <property type="entry name" value="GlcNAc_PI_deacetylase-related"/>
</dbReference>
<dbReference type="Pfam" id="PF02585">
    <property type="entry name" value="PIG-L"/>
    <property type="match status" value="1"/>
</dbReference>
<dbReference type="GO" id="GO:0008757">
    <property type="term" value="F:S-adenosylmethionine-dependent methyltransferase activity"/>
    <property type="evidence" value="ECO:0007669"/>
    <property type="project" value="InterPro"/>
</dbReference>
<dbReference type="SUPFAM" id="SSF53335">
    <property type="entry name" value="S-adenosyl-L-methionine-dependent methyltransferases"/>
    <property type="match status" value="1"/>
</dbReference>
<dbReference type="AlphaFoldDB" id="A0A4Q2M4J0"/>
<dbReference type="InterPro" id="IPR029063">
    <property type="entry name" value="SAM-dependent_MTases_sf"/>
</dbReference>
<evidence type="ECO:0000256" key="1">
    <source>
        <dbReference type="ARBA" id="ARBA00022833"/>
    </source>
</evidence>
<dbReference type="Gene3D" id="3.40.50.150">
    <property type="entry name" value="Vaccinia Virus protein VP39"/>
    <property type="match status" value="1"/>
</dbReference>
<dbReference type="GO" id="GO:0009312">
    <property type="term" value="P:oligosaccharide biosynthetic process"/>
    <property type="evidence" value="ECO:0007669"/>
    <property type="project" value="InterPro"/>
</dbReference>
<dbReference type="Gene3D" id="3.40.50.10320">
    <property type="entry name" value="LmbE-like"/>
    <property type="match status" value="1"/>
</dbReference>
<evidence type="ECO:0000313" key="2">
    <source>
        <dbReference type="EMBL" id="NYD67423.1"/>
    </source>
</evidence>
<gene>
    <name evidence="2" type="ORF">BJ972_001942</name>
    <name evidence="3" type="ORF">ESP50_06720</name>
</gene>
<reference evidence="2 5" key="2">
    <citation type="submission" date="2020-07" db="EMBL/GenBank/DDBJ databases">
        <title>Sequencing the genomes of 1000 actinobacteria strains.</title>
        <authorList>
            <person name="Klenk H.-P."/>
        </authorList>
    </citation>
    <scope>NUCLEOTIDE SEQUENCE [LARGE SCALE GENOMIC DNA]</scope>
    <source>
        <strain evidence="2 5">DSM 23870</strain>
    </source>
</reference>
<comment type="caution">
    <text evidence="3">The sequence shown here is derived from an EMBL/GenBank/DDBJ whole genome shotgun (WGS) entry which is preliminary data.</text>
</comment>
<keyword evidence="4" id="KW-1185">Reference proteome</keyword>
<dbReference type="Proteomes" id="UP000292686">
    <property type="component" value="Unassembled WGS sequence"/>
</dbReference>
<keyword evidence="3" id="KW-0808">Transferase</keyword>
<accession>A0A4Q2M4J0</accession>
<dbReference type="InterPro" id="IPR008715">
    <property type="entry name" value="SAM-MeTfrase_NodS-like"/>
</dbReference>
<dbReference type="OrthoDB" id="116799at2"/>
<dbReference type="GO" id="GO:0016811">
    <property type="term" value="F:hydrolase activity, acting on carbon-nitrogen (but not peptide) bonds, in linear amides"/>
    <property type="evidence" value="ECO:0007669"/>
    <property type="project" value="TreeGrafter"/>
</dbReference>
<dbReference type="GO" id="GO:0032259">
    <property type="term" value="P:methylation"/>
    <property type="evidence" value="ECO:0007669"/>
    <property type="project" value="UniProtKB-KW"/>
</dbReference>
<dbReference type="EMBL" id="SDPM01000003">
    <property type="protein sequence ID" value="RXZ86758.1"/>
    <property type="molecule type" value="Genomic_DNA"/>
</dbReference>
<proteinExistence type="predicted"/>
<evidence type="ECO:0000313" key="4">
    <source>
        <dbReference type="Proteomes" id="UP000292686"/>
    </source>
</evidence>
<reference evidence="3 4" key="1">
    <citation type="submission" date="2019-01" db="EMBL/GenBank/DDBJ databases">
        <title>Agromyces.</title>
        <authorList>
            <person name="Li J."/>
        </authorList>
    </citation>
    <scope>NUCLEOTIDE SEQUENCE [LARGE SCALE GENOMIC DNA]</scope>
    <source>
        <strain evidence="3 4">DSM 23870</strain>
    </source>
</reference>
<keyword evidence="3" id="KW-0489">Methyltransferase</keyword>
<dbReference type="Proteomes" id="UP000581087">
    <property type="component" value="Unassembled WGS sequence"/>
</dbReference>
<keyword evidence="1" id="KW-0862">Zinc</keyword>
<evidence type="ECO:0000313" key="3">
    <source>
        <dbReference type="EMBL" id="RXZ86758.1"/>
    </source>
</evidence>
<dbReference type="RefSeq" id="WP_129173412.1">
    <property type="nucleotide sequence ID" value="NZ_JACCBI010000001.1"/>
</dbReference>
<dbReference type="SUPFAM" id="SSF102588">
    <property type="entry name" value="LmbE-like"/>
    <property type="match status" value="1"/>
</dbReference>
<dbReference type="GO" id="GO:0016137">
    <property type="term" value="P:glycoside metabolic process"/>
    <property type="evidence" value="ECO:0007669"/>
    <property type="project" value="UniProtKB-ARBA"/>
</dbReference>
<dbReference type="Pfam" id="PF05401">
    <property type="entry name" value="NodS"/>
    <property type="match status" value="1"/>
</dbReference>
<dbReference type="EMBL" id="JACCBI010000001">
    <property type="protein sequence ID" value="NYD67423.1"/>
    <property type="molecule type" value="Genomic_DNA"/>
</dbReference>
<dbReference type="InterPro" id="IPR024078">
    <property type="entry name" value="LmbE-like_dom_sf"/>
</dbReference>
<organism evidence="3 4">
    <name type="scientific">Agromyces atrinae</name>
    <dbReference type="NCBI Taxonomy" id="592376"/>
    <lineage>
        <taxon>Bacteria</taxon>
        <taxon>Bacillati</taxon>
        <taxon>Actinomycetota</taxon>
        <taxon>Actinomycetes</taxon>
        <taxon>Micrococcales</taxon>
        <taxon>Microbacteriaceae</taxon>
        <taxon>Agromyces</taxon>
    </lineage>
</organism>
<dbReference type="PANTHER" id="PTHR12993:SF29">
    <property type="entry name" value="BLR3841 PROTEIN"/>
    <property type="match status" value="1"/>
</dbReference>
<name>A0A4Q2M4J0_9MICO</name>
<sequence length="454" mass="50158">MVSFDHRDPGTREDEWRPLLTSVAVLDDDRFDALDRVVVVAAHPDDETLGVAGLVAKLHREGVHVEIVVATDGERSHPESPTRSPRTLALERRVELLRAIDRVAPGASVEFLGIADGGLSDGADVLHRALSTRLDGARRTLVLAPWRGDGHRDHRIAGEVAAAVAAERSVLFAEYPIWLWHWGSAADVPWAELRAIPIAEADREAKARALDEHTSQTAPLSPAAGDEVMLHAGMLEHFRRDHEYIVVAERAAPASLDPEFFDRFYAGKSDPWGFESRWYEERKRSITLAGLPRRTFRSALEIGCSTGVLTASLAERCDHLLAVDAASAPLRAAARRFIGRTDVVLEQRSLPGDWPEGEFDLIVISEVGYYWGDDDLDLAIDRSIGSLTDDGILVACHWRHPVDDYPRSGDDVHARLRDRGDLALLAEHREEDFLLGVYSHPGARSVARETGVIP</sequence>
<dbReference type="PANTHER" id="PTHR12993">
    <property type="entry name" value="N-ACETYLGLUCOSAMINYL-PHOSPHATIDYLINOSITOL DE-N-ACETYLASE-RELATED"/>
    <property type="match status" value="1"/>
</dbReference>
<evidence type="ECO:0000313" key="5">
    <source>
        <dbReference type="Proteomes" id="UP000581087"/>
    </source>
</evidence>